<name>A0ACB7J2L3_PLECO</name>
<protein>
    <submittedName>
        <fullName evidence="1">Uncharacterized protein</fullName>
    </submittedName>
</protein>
<dbReference type="EMBL" id="WQMT02000003">
    <property type="protein sequence ID" value="KAG9224500.1"/>
    <property type="molecule type" value="Genomic_DNA"/>
</dbReference>
<organism evidence="1 2">
    <name type="scientific">Pleurotus cornucopiae</name>
    <name type="common">Cornucopia mushroom</name>
    <dbReference type="NCBI Taxonomy" id="5321"/>
    <lineage>
        <taxon>Eukaryota</taxon>
        <taxon>Fungi</taxon>
        <taxon>Dikarya</taxon>
        <taxon>Basidiomycota</taxon>
        <taxon>Agaricomycotina</taxon>
        <taxon>Agaricomycetes</taxon>
        <taxon>Agaricomycetidae</taxon>
        <taxon>Agaricales</taxon>
        <taxon>Pleurotineae</taxon>
        <taxon>Pleurotaceae</taxon>
        <taxon>Pleurotus</taxon>
    </lineage>
</organism>
<accession>A0ACB7J2L3</accession>
<evidence type="ECO:0000313" key="1">
    <source>
        <dbReference type="EMBL" id="KAG9224500.1"/>
    </source>
</evidence>
<gene>
    <name evidence="1" type="ORF">CCMSSC00406_0002349</name>
</gene>
<reference evidence="1 2" key="1">
    <citation type="journal article" date="2021" name="Appl. Environ. Microbiol.">
        <title>Genetic linkage and physical mapping for an oyster mushroom Pleurotus cornucopiae and QTL analysis for the trait cap color.</title>
        <authorList>
            <person name="Zhang Y."/>
            <person name="Gao W."/>
            <person name="Sonnenberg A."/>
            <person name="Chen Q."/>
            <person name="Zhang J."/>
            <person name="Huang C."/>
        </authorList>
    </citation>
    <scope>NUCLEOTIDE SEQUENCE [LARGE SCALE GENOMIC DNA]</scope>
    <source>
        <strain evidence="1">CCMSSC00406</strain>
    </source>
</reference>
<dbReference type="Proteomes" id="UP000824881">
    <property type="component" value="Unassembled WGS sequence"/>
</dbReference>
<proteinExistence type="predicted"/>
<keyword evidence="2" id="KW-1185">Reference proteome</keyword>
<comment type="caution">
    <text evidence="1">The sequence shown here is derived from an EMBL/GenBank/DDBJ whole genome shotgun (WGS) entry which is preliminary data.</text>
</comment>
<sequence length="611" mass="70060">MFVPDLMHEIELGTWKGLFTHLIHILVAHGGTSIQKLNDGYRAIPTFGQSTIRRFSDNASSMKKLAARNFEDLLQCAMPVFEGILPEPHDANIQKLLFTFAEWHALAKLRMHTDATLESLDEATTDLGHHLRHFEKHTCAVFDTRELPKEEASCGRRQNCKQKATSTDGSLPGPTVEIMSGPKFKCFNLLTYKFHAMGDYVHTIRCFGTTDSYSTQPGELQHKRLKVFYVRTSKNKALRQMTKHEARERLVHVVNARLHRISWLSTFRRRTPPQSQILAEASQPYSPPSTHHIIAKSINSPRNVYAILAQHKDDPSLIDFIPKLKQHLLSRLRHADEYIEDEEFTREDWNKVQITGDRIYLHRTIHVNYTSYDIRLGEDSIHPRMHPDIMTLKHREADPHPFSYARVLSVFHIQVQHDELSPEATELDVLWVRPFSVDGTHYGGMKQKRFTRLSFMDGPDSFGFLDPDEVIRGSHIIPAFAYGCAPDLLGRTIARQAFHMDILDKDFTWPKEPDLDDYQYYYVNYFVDRDMFMRYHGGGIGHYKVQFPIASEDARAGTGDDEAENESDDPSQALHTSDEESDGDSGESTSEDDEAVGDWVDEEDALQYSAL</sequence>
<evidence type="ECO:0000313" key="2">
    <source>
        <dbReference type="Proteomes" id="UP000824881"/>
    </source>
</evidence>